<evidence type="ECO:0000259" key="7">
    <source>
        <dbReference type="Pfam" id="PF07980"/>
    </source>
</evidence>
<dbReference type="Pfam" id="PF14322">
    <property type="entry name" value="SusD-like_3"/>
    <property type="match status" value="1"/>
</dbReference>
<evidence type="ECO:0000256" key="2">
    <source>
        <dbReference type="ARBA" id="ARBA00006275"/>
    </source>
</evidence>
<keyword evidence="5" id="KW-0998">Cell outer membrane</keyword>
<keyword evidence="3 6" id="KW-0732">Signal</keyword>
<dbReference type="STRING" id="1484053.SAMN05444274_10160"/>
<sequence length="644" mass="73158">MKKLQYIIVLLALLLTTSCADFLDLEPRDKVPSELLFSDPKGVEMYMANLYSRLPIEDYNININKGGHLFNLGIGGLGNADANNGGFIPAHMCDEAVHAEFNDWSPDEAANYWEDGYKLVRDINTLFVVIPDLDIKDVEKTKMLGEAHFLRAYTYFALAKRFGGLSIIEFPQYSNAPEELKVPRSTEKATWDFILKECDQAIGNLEFLTDTKRASKGIALALKSRAALYAGSIAKYTHAPYLTLVGEAVEKELIGMSESEADNYFQQCIDASFELMQSGIYGLYKPDPESAEEAAKNYQDMFENPDIALSQPQEPIFVKSFMEGSSLTHNYDIWFNPRQTPPGSWQYLGKVNPTLELVETYETYTNSGARGNNTLKTRMDGNEFDYQGFNSGVDYYKYDSPNAIFENLDARFWGTVIAPSTSWKGEEIIIQAGYIKPDGSCVYASPESFVKNGITYYSLGAENTTDFSGFYQDWGRYTKSGFLFKKFLQEKDEVEGAWGKSSNDWIEFRYAEVLLNYAEAAVEMSSATGNVLAQGKQALNDVRHRAAHTDDIELSVENVRKERFVELAFENIRRWDLVRWRVFHEQFDNKVRKGIAPFLDLRESTPKYIFVRINPINEWPKTYSKYLYYKSIPGIGSNGLIQNP</sequence>
<dbReference type="PROSITE" id="PS51257">
    <property type="entry name" value="PROKAR_LIPOPROTEIN"/>
    <property type="match status" value="1"/>
</dbReference>
<organism evidence="9 10">
    <name type="scientific">Mariniphaga anaerophila</name>
    <dbReference type="NCBI Taxonomy" id="1484053"/>
    <lineage>
        <taxon>Bacteria</taxon>
        <taxon>Pseudomonadati</taxon>
        <taxon>Bacteroidota</taxon>
        <taxon>Bacteroidia</taxon>
        <taxon>Marinilabiliales</taxon>
        <taxon>Prolixibacteraceae</taxon>
        <taxon>Mariniphaga</taxon>
    </lineage>
</organism>
<keyword evidence="10" id="KW-1185">Reference proteome</keyword>
<dbReference type="AlphaFoldDB" id="A0A1M4SKG7"/>
<evidence type="ECO:0000313" key="9">
    <source>
        <dbReference type="EMBL" id="SHE32675.1"/>
    </source>
</evidence>
<feature type="chain" id="PRO_5012928604" evidence="6">
    <location>
        <begin position="21"/>
        <end position="644"/>
    </location>
</feature>
<dbReference type="EMBL" id="FQUM01000001">
    <property type="protein sequence ID" value="SHE32675.1"/>
    <property type="molecule type" value="Genomic_DNA"/>
</dbReference>
<feature type="signal peptide" evidence="6">
    <location>
        <begin position="1"/>
        <end position="20"/>
    </location>
</feature>
<comment type="subcellular location">
    <subcellularLocation>
        <location evidence="1">Cell outer membrane</location>
    </subcellularLocation>
</comment>
<name>A0A1M4SKG7_9BACT</name>
<evidence type="ECO:0000259" key="8">
    <source>
        <dbReference type="Pfam" id="PF14322"/>
    </source>
</evidence>
<dbReference type="SUPFAM" id="SSF48452">
    <property type="entry name" value="TPR-like"/>
    <property type="match status" value="1"/>
</dbReference>
<protein>
    <submittedName>
        <fullName evidence="9">Starch-binding associating with outer membrane</fullName>
    </submittedName>
</protein>
<dbReference type="GO" id="GO:0009279">
    <property type="term" value="C:cell outer membrane"/>
    <property type="evidence" value="ECO:0007669"/>
    <property type="project" value="UniProtKB-SubCell"/>
</dbReference>
<evidence type="ECO:0000256" key="6">
    <source>
        <dbReference type="SAM" id="SignalP"/>
    </source>
</evidence>
<dbReference type="InterPro" id="IPR033985">
    <property type="entry name" value="SusD-like_N"/>
</dbReference>
<reference evidence="9 10" key="1">
    <citation type="submission" date="2016-11" db="EMBL/GenBank/DDBJ databases">
        <authorList>
            <person name="Jaros S."/>
            <person name="Januszkiewicz K."/>
            <person name="Wedrychowicz H."/>
        </authorList>
    </citation>
    <scope>NUCLEOTIDE SEQUENCE [LARGE SCALE GENOMIC DNA]</scope>
    <source>
        <strain evidence="9 10">DSM 26910</strain>
    </source>
</reference>
<dbReference type="Gene3D" id="1.25.40.390">
    <property type="match status" value="1"/>
</dbReference>
<evidence type="ECO:0000256" key="4">
    <source>
        <dbReference type="ARBA" id="ARBA00023136"/>
    </source>
</evidence>
<proteinExistence type="inferred from homology"/>
<dbReference type="RefSeq" id="WP_072997892.1">
    <property type="nucleotide sequence ID" value="NZ_FQUM01000001.1"/>
</dbReference>
<dbReference type="InterPro" id="IPR011990">
    <property type="entry name" value="TPR-like_helical_dom_sf"/>
</dbReference>
<evidence type="ECO:0000256" key="5">
    <source>
        <dbReference type="ARBA" id="ARBA00023237"/>
    </source>
</evidence>
<evidence type="ECO:0000313" key="10">
    <source>
        <dbReference type="Proteomes" id="UP000184164"/>
    </source>
</evidence>
<evidence type="ECO:0000256" key="1">
    <source>
        <dbReference type="ARBA" id="ARBA00004442"/>
    </source>
</evidence>
<accession>A0A1M4SKG7</accession>
<dbReference type="OrthoDB" id="5694214at2"/>
<feature type="domain" description="SusD-like N-terminal" evidence="8">
    <location>
        <begin position="98"/>
        <end position="226"/>
    </location>
</feature>
<gene>
    <name evidence="9" type="ORF">SAMN05444274_10160</name>
</gene>
<dbReference type="InterPro" id="IPR012944">
    <property type="entry name" value="SusD_RagB_dom"/>
</dbReference>
<comment type="similarity">
    <text evidence="2">Belongs to the SusD family.</text>
</comment>
<dbReference type="Pfam" id="PF07980">
    <property type="entry name" value="SusD_RagB"/>
    <property type="match status" value="1"/>
</dbReference>
<evidence type="ECO:0000256" key="3">
    <source>
        <dbReference type="ARBA" id="ARBA00022729"/>
    </source>
</evidence>
<dbReference type="Proteomes" id="UP000184164">
    <property type="component" value="Unassembled WGS sequence"/>
</dbReference>
<keyword evidence="4" id="KW-0472">Membrane</keyword>
<feature type="domain" description="RagB/SusD" evidence="7">
    <location>
        <begin position="314"/>
        <end position="628"/>
    </location>
</feature>